<reference evidence="2" key="1">
    <citation type="submission" date="2022-12" db="EMBL/GenBank/DDBJ databases">
        <title>Species Delineation and Comparative Genomics within the Campylobacter ureolyticus Complex.</title>
        <authorList>
            <person name="Maki J."/>
            <person name="Howard M."/>
            <person name="Connelly S."/>
            <person name="Hardy D.J."/>
            <person name="Cameron A."/>
        </authorList>
    </citation>
    <scope>NUCLEOTIDE SEQUENCE</scope>
    <source>
        <strain evidence="2">URMC_787</strain>
    </source>
</reference>
<dbReference type="EMBL" id="JAPXGO010000001">
    <property type="protein sequence ID" value="MCZ6159108.1"/>
    <property type="molecule type" value="Genomic_DNA"/>
</dbReference>
<dbReference type="Proteomes" id="UP001075225">
    <property type="component" value="Unassembled WGS sequence"/>
</dbReference>
<evidence type="ECO:0000313" key="3">
    <source>
        <dbReference type="Proteomes" id="UP001075225"/>
    </source>
</evidence>
<dbReference type="RefSeq" id="WP_269484233.1">
    <property type="nucleotide sequence ID" value="NZ_JAPXGJ010000001.1"/>
</dbReference>
<comment type="caution">
    <text evidence="2">The sequence shown here is derived from an EMBL/GenBank/DDBJ whole genome shotgun (WGS) entry which is preliminary data.</text>
</comment>
<name>A0A9Q4KG91_9BACT</name>
<sequence length="211" mass="25109">MLERNQTIKDLFKPNSEVELAMYFKILQNIDTDDLIDFKIYVLNNKNQYETYDVALVRLAKEFEARKLLRALQKGKFRFTNKYQMLAFLKANFKNKDIASGVGMYRDMVIIALNKDGRFINRYTFKELTSDEEGDFLEALFNEQYKIGVVEHLSTKEIRELEARQEEAKQILKFEMEQKKLEAQKLESQKYDQALDRFFKKLENKIVIIKA</sequence>
<dbReference type="AlphaFoldDB" id="A0A9Q4KG91"/>
<evidence type="ECO:0000313" key="2">
    <source>
        <dbReference type="EMBL" id="MCZ6159108.1"/>
    </source>
</evidence>
<gene>
    <name evidence="2" type="ORF">O6B32_01205</name>
</gene>
<protein>
    <submittedName>
        <fullName evidence="2">Uncharacterized protein</fullName>
    </submittedName>
</protein>
<accession>A0A9Q4KG91</accession>
<proteinExistence type="predicted"/>
<feature type="coiled-coil region" evidence="1">
    <location>
        <begin position="158"/>
        <end position="189"/>
    </location>
</feature>
<evidence type="ECO:0000256" key="1">
    <source>
        <dbReference type="SAM" id="Coils"/>
    </source>
</evidence>
<keyword evidence="1" id="KW-0175">Coiled coil</keyword>
<organism evidence="2 3">
    <name type="scientific">Campylobacter ureolyticus</name>
    <dbReference type="NCBI Taxonomy" id="827"/>
    <lineage>
        <taxon>Bacteria</taxon>
        <taxon>Pseudomonadati</taxon>
        <taxon>Campylobacterota</taxon>
        <taxon>Epsilonproteobacteria</taxon>
        <taxon>Campylobacterales</taxon>
        <taxon>Campylobacteraceae</taxon>
        <taxon>Campylobacter</taxon>
    </lineage>
</organism>